<protein>
    <submittedName>
        <fullName evidence="2">Uncharacterized protein</fullName>
    </submittedName>
</protein>
<dbReference type="AlphaFoldDB" id="A0A7R8X3A4"/>
<dbReference type="EMBL" id="CAJPEV010000205">
    <property type="protein sequence ID" value="CAG0882330.1"/>
    <property type="molecule type" value="Genomic_DNA"/>
</dbReference>
<dbReference type="Proteomes" id="UP000677054">
    <property type="component" value="Unassembled WGS sequence"/>
</dbReference>
<feature type="region of interest" description="Disordered" evidence="1">
    <location>
        <begin position="466"/>
        <end position="488"/>
    </location>
</feature>
<dbReference type="EMBL" id="LR899722">
    <property type="protein sequence ID" value="CAD7242006.1"/>
    <property type="molecule type" value="Genomic_DNA"/>
</dbReference>
<name>A0A7R8X3A4_9CRUS</name>
<keyword evidence="3" id="KW-1185">Reference proteome</keyword>
<organism evidence="2">
    <name type="scientific">Darwinula stevensoni</name>
    <dbReference type="NCBI Taxonomy" id="69355"/>
    <lineage>
        <taxon>Eukaryota</taxon>
        <taxon>Metazoa</taxon>
        <taxon>Ecdysozoa</taxon>
        <taxon>Arthropoda</taxon>
        <taxon>Crustacea</taxon>
        <taxon>Oligostraca</taxon>
        <taxon>Ostracoda</taxon>
        <taxon>Podocopa</taxon>
        <taxon>Podocopida</taxon>
        <taxon>Darwinulocopina</taxon>
        <taxon>Darwinuloidea</taxon>
        <taxon>Darwinulidae</taxon>
        <taxon>Darwinula</taxon>
    </lineage>
</organism>
<evidence type="ECO:0000313" key="3">
    <source>
        <dbReference type="Proteomes" id="UP000677054"/>
    </source>
</evidence>
<sequence>MMSITPRRNNYNEAIEVVDGEKEGLEENLLKFKTFLQEKGEGKHVLVDEVPITLGFQENITSEALSKHWEWVKYMIGGPPPIKSITISFRPNDPSYARDFPLEDVRPGRFNVTVLESVKRNSRKVAELFLAIGNYSRRIFISQEKTIPLRMKQSGNGFLPALSPIPSCSSIHPSECRNEKICEVVRAFHIIHGIYEEQSKSSEKIPLFVVVDHERRRNALVNIFASLDPSLPLIFLSDRKYQFHGSESAKNSIPIVVVTESEFIGCHPKNMIVVVDFAQSEWKNYARLAATTGENKIIVFEEEQLRTGKFFRLTKEVPGIVERSFDEGFKSDLKVRLEKAWQECDAEKIECMEEKAFPLASFPGMTLDWGGREKEEESDVELMLKHGLSIIFGPAASGKSRRLNMLIKRVTEKGDQVFLIHQGSILSLEEYQRRWSAKENVEFEERSITINSLGNIIRRVEMYQKRKEEEKEKEEEGKKGEEEGKEEESIIWKKRKTKGYVMEEKKRGKKGGEKQEGRLLTVIVEDCPFLIDLQETRAAQWGKHRGQSAPGLAYQGAPHGTPLGSLGRRGSWASKGPQGGSQGATGLVLPWAPGNLWAPLQETMIRLKEMKVRLILSIKPHSAKASRETVRRTIEFLKENPDSTAIEIQSQPTNVLLLQHIQKNETAKALNLRVKSLSVFAVPATIVPGPPVKYISMKNYKCSGRHLGYLCKGEKSCSAKVAAVSGLSRAIFPKTTNNQPHVLVSDKDLLTSLQSLKTRFDVQVIHPKEFRGCEASVIVSVNVNDEWLLEVISRSRTQLIIIDIDNREDLWQTMIEEQRVEVQDDFSPEYILHSYSEIFVGEPTWDDSAKRIAEEAVKRETCFDQETGKINCLSAKTWEVLNKVLPLPKDSSPFTDWGYAWNDWPGEALLVEHPTTITDFLKMNGVQWETKKWPPVPLKTQSSRLGILESLSLALTGSLLHLPLLKRILGEEDPQDPLPLIQKGADILKRPIVLMGKKLSDTTSRMGPPELLKLMKLQLSSEELMDSLRHVAVHPVFQYP</sequence>
<dbReference type="OrthoDB" id="125347at2759"/>
<proteinExistence type="predicted"/>
<evidence type="ECO:0000256" key="1">
    <source>
        <dbReference type="SAM" id="MobiDB-lite"/>
    </source>
</evidence>
<evidence type="ECO:0000313" key="2">
    <source>
        <dbReference type="EMBL" id="CAD7242006.1"/>
    </source>
</evidence>
<gene>
    <name evidence="2" type="ORF">DSTB1V02_LOCUS1981</name>
</gene>
<accession>A0A7R8X3A4</accession>
<reference evidence="2" key="1">
    <citation type="submission" date="2020-11" db="EMBL/GenBank/DDBJ databases">
        <authorList>
            <person name="Tran Van P."/>
        </authorList>
    </citation>
    <scope>NUCLEOTIDE SEQUENCE</scope>
</reference>
<feature type="region of interest" description="Disordered" evidence="1">
    <location>
        <begin position="549"/>
        <end position="581"/>
    </location>
</feature>